<name>A0A3F3PJE2_9EURO</name>
<evidence type="ECO:0000256" key="2">
    <source>
        <dbReference type="SAM" id="Phobius"/>
    </source>
</evidence>
<evidence type="ECO:0000313" key="4">
    <source>
        <dbReference type="Proteomes" id="UP000253729"/>
    </source>
</evidence>
<dbReference type="AlphaFoldDB" id="A0A3F3PJE2"/>
<keyword evidence="2" id="KW-0472">Membrane</keyword>
<feature type="transmembrane region" description="Helical" evidence="2">
    <location>
        <begin position="38"/>
        <end position="61"/>
    </location>
</feature>
<feature type="compositionally biased region" description="Low complexity" evidence="1">
    <location>
        <begin position="63"/>
        <end position="79"/>
    </location>
</feature>
<dbReference type="STRING" id="1341132.A0A3F3PJE2"/>
<reference evidence="3 4" key="1">
    <citation type="submission" date="2018-07" db="EMBL/GenBank/DDBJ databases">
        <title>The genomes of Aspergillus section Nigri reveals drivers in fungal speciation.</title>
        <authorList>
            <consortium name="DOE Joint Genome Institute"/>
            <person name="Vesth T.C."/>
            <person name="Nybo J."/>
            <person name="Theobald S."/>
            <person name="Brandl J."/>
            <person name="Frisvad J.C."/>
            <person name="Nielsen K.F."/>
            <person name="Lyhne E.K."/>
            <person name="Kogle M.E."/>
            <person name="Kuo A."/>
            <person name="Riley R."/>
            <person name="Clum A."/>
            <person name="Nolan M."/>
            <person name="Lipzen A."/>
            <person name="Salamov A."/>
            <person name="Henrissat B."/>
            <person name="Wiebenga A."/>
            <person name="De vries R.P."/>
            <person name="Grigoriev I.V."/>
            <person name="Mortensen U.H."/>
            <person name="Andersen M.R."/>
            <person name="Baker S.E."/>
        </authorList>
    </citation>
    <scope>NUCLEOTIDE SEQUENCE [LARGE SCALE GENOMIC DNA]</scope>
    <source>
        <strain evidence="3 4">CBS 139.54b</strain>
    </source>
</reference>
<keyword evidence="2" id="KW-0812">Transmembrane</keyword>
<accession>A0A3F3PJE2</accession>
<evidence type="ECO:0000256" key="1">
    <source>
        <dbReference type="SAM" id="MobiDB-lite"/>
    </source>
</evidence>
<dbReference type="EMBL" id="KZ852102">
    <property type="protein sequence ID" value="RDH27049.1"/>
    <property type="molecule type" value="Genomic_DNA"/>
</dbReference>
<dbReference type="GeneID" id="38138216"/>
<organism evidence="3 4">
    <name type="scientific">Aspergillus welwitschiae</name>
    <dbReference type="NCBI Taxonomy" id="1341132"/>
    <lineage>
        <taxon>Eukaryota</taxon>
        <taxon>Fungi</taxon>
        <taxon>Dikarya</taxon>
        <taxon>Ascomycota</taxon>
        <taxon>Pezizomycotina</taxon>
        <taxon>Eurotiomycetes</taxon>
        <taxon>Eurotiomycetidae</taxon>
        <taxon>Eurotiales</taxon>
        <taxon>Aspergillaceae</taxon>
        <taxon>Aspergillus</taxon>
        <taxon>Aspergillus subgen. Circumdati</taxon>
    </lineage>
</organism>
<feature type="region of interest" description="Disordered" evidence="1">
    <location>
        <begin position="62"/>
        <end position="83"/>
    </location>
</feature>
<evidence type="ECO:0000313" key="3">
    <source>
        <dbReference type="EMBL" id="RDH27049.1"/>
    </source>
</evidence>
<protein>
    <submittedName>
        <fullName evidence="3">Uncharacterized protein</fullName>
    </submittedName>
</protein>
<dbReference type="Proteomes" id="UP000253729">
    <property type="component" value="Unassembled WGS sequence"/>
</dbReference>
<dbReference type="RefSeq" id="XP_026620071.1">
    <property type="nucleotide sequence ID" value="XM_026769860.1"/>
</dbReference>
<keyword evidence="2" id="KW-1133">Transmembrane helix</keyword>
<proteinExistence type="predicted"/>
<keyword evidence="4" id="KW-1185">Reference proteome</keyword>
<sequence length="179" mass="18980">MAVASNILLDSDVGCLSQINPEKEYPNRHKKTQESKLFIMKTSLATAVILFTSALAAPVTMRNTPTENDNTNPNVNIPTGPGPVCTDNEICPYEVSDSQYARRQEPIPAAALGSLIGGGLGRRDDEAIPTDAIISLAGGGLKRRGDEDVPAEEPIPTEAIISLAGGGLKRSEEDAMDSY</sequence>
<gene>
    <name evidence="3" type="ORF">BDQ94DRAFT_163963</name>
</gene>